<keyword evidence="3" id="KW-1185">Reference proteome</keyword>
<dbReference type="AlphaFoldDB" id="A0A2J6PKB4"/>
<organism evidence="2 3">
    <name type="scientific">Hyaloscypha hepaticicola</name>
    <dbReference type="NCBI Taxonomy" id="2082293"/>
    <lineage>
        <taxon>Eukaryota</taxon>
        <taxon>Fungi</taxon>
        <taxon>Dikarya</taxon>
        <taxon>Ascomycota</taxon>
        <taxon>Pezizomycotina</taxon>
        <taxon>Leotiomycetes</taxon>
        <taxon>Helotiales</taxon>
        <taxon>Hyaloscyphaceae</taxon>
        <taxon>Hyaloscypha</taxon>
    </lineage>
</organism>
<name>A0A2J6PKB4_9HELO</name>
<proteinExistence type="predicted"/>
<feature type="region of interest" description="Disordered" evidence="1">
    <location>
        <begin position="83"/>
        <end position="152"/>
    </location>
</feature>
<dbReference type="Proteomes" id="UP000235672">
    <property type="component" value="Unassembled WGS sequence"/>
</dbReference>
<dbReference type="EMBL" id="KZ613522">
    <property type="protein sequence ID" value="PMD14453.1"/>
    <property type="molecule type" value="Genomic_DNA"/>
</dbReference>
<sequence>MNNPAASRTNKYHKTAALPTSKHPFPSGFHRPFLRTKAYEHINTISSESLSAEPYKLKPPRFYNLQEKADEFHPLAPSLIGTQVSSKKKRLHRAVDEEPSVEDQKRSAAKLKDEREAYAARKNYRATSRAGKEKEVERISESSSGGSFNEDVIVETMDLARASSEHKDWFTEMVKSAEAEDNQGQEVEEPNPKKLKFSPEGTTKNCTTRTTSRT</sequence>
<protein>
    <submittedName>
        <fullName evidence="2">Uncharacterized protein</fullName>
    </submittedName>
</protein>
<reference evidence="2 3" key="1">
    <citation type="submission" date="2016-05" db="EMBL/GenBank/DDBJ databases">
        <title>A degradative enzymes factory behind the ericoid mycorrhizal symbiosis.</title>
        <authorList>
            <consortium name="DOE Joint Genome Institute"/>
            <person name="Martino E."/>
            <person name="Morin E."/>
            <person name="Grelet G."/>
            <person name="Kuo A."/>
            <person name="Kohler A."/>
            <person name="Daghino S."/>
            <person name="Barry K."/>
            <person name="Choi C."/>
            <person name="Cichocki N."/>
            <person name="Clum A."/>
            <person name="Copeland A."/>
            <person name="Hainaut M."/>
            <person name="Haridas S."/>
            <person name="Labutti K."/>
            <person name="Lindquist E."/>
            <person name="Lipzen A."/>
            <person name="Khouja H.-R."/>
            <person name="Murat C."/>
            <person name="Ohm R."/>
            <person name="Olson A."/>
            <person name="Spatafora J."/>
            <person name="Veneault-Fourrey C."/>
            <person name="Henrissat B."/>
            <person name="Grigoriev I."/>
            <person name="Martin F."/>
            <person name="Perotto S."/>
        </authorList>
    </citation>
    <scope>NUCLEOTIDE SEQUENCE [LARGE SCALE GENOMIC DNA]</scope>
    <source>
        <strain evidence="2 3">UAMH 7357</strain>
    </source>
</reference>
<feature type="compositionally biased region" description="Basic and acidic residues" evidence="1">
    <location>
        <begin position="130"/>
        <end position="140"/>
    </location>
</feature>
<evidence type="ECO:0000256" key="1">
    <source>
        <dbReference type="SAM" id="MobiDB-lite"/>
    </source>
</evidence>
<feature type="region of interest" description="Disordered" evidence="1">
    <location>
        <begin position="1"/>
        <end position="29"/>
    </location>
</feature>
<evidence type="ECO:0000313" key="3">
    <source>
        <dbReference type="Proteomes" id="UP000235672"/>
    </source>
</evidence>
<feature type="region of interest" description="Disordered" evidence="1">
    <location>
        <begin position="171"/>
        <end position="214"/>
    </location>
</feature>
<gene>
    <name evidence="2" type="ORF">NA56DRAFT_711030</name>
</gene>
<feature type="compositionally biased region" description="Acidic residues" evidence="1">
    <location>
        <begin position="179"/>
        <end position="189"/>
    </location>
</feature>
<feature type="compositionally biased region" description="Basic and acidic residues" evidence="1">
    <location>
        <begin position="102"/>
        <end position="119"/>
    </location>
</feature>
<accession>A0A2J6PKB4</accession>
<evidence type="ECO:0000313" key="2">
    <source>
        <dbReference type="EMBL" id="PMD14453.1"/>
    </source>
</evidence>
<feature type="compositionally biased region" description="Low complexity" evidence="1">
    <location>
        <begin position="202"/>
        <end position="214"/>
    </location>
</feature>